<dbReference type="GO" id="GO:0051920">
    <property type="term" value="F:peroxiredoxin activity"/>
    <property type="evidence" value="ECO:0007669"/>
    <property type="project" value="InterPro"/>
</dbReference>
<evidence type="ECO:0000256" key="1">
    <source>
        <dbReference type="SAM" id="MobiDB-lite"/>
    </source>
</evidence>
<dbReference type="Pfam" id="PF02627">
    <property type="entry name" value="CMD"/>
    <property type="match status" value="1"/>
</dbReference>
<feature type="domain" description="Carboxymuconolactone decarboxylase-like" evidence="2">
    <location>
        <begin position="116"/>
        <end position="193"/>
    </location>
</feature>
<dbReference type="Proteomes" id="UP000309174">
    <property type="component" value="Unassembled WGS sequence"/>
</dbReference>
<dbReference type="OrthoDB" id="3477207at2"/>
<dbReference type="PANTHER" id="PTHR35446:SF3">
    <property type="entry name" value="CMD DOMAIN-CONTAINING PROTEIN"/>
    <property type="match status" value="1"/>
</dbReference>
<dbReference type="EMBL" id="VCKW01000156">
    <property type="protein sequence ID" value="TMQ92897.1"/>
    <property type="molecule type" value="Genomic_DNA"/>
</dbReference>
<organism evidence="3 4">
    <name type="scientific">Actinomadura soli</name>
    <dbReference type="NCBI Taxonomy" id="2508997"/>
    <lineage>
        <taxon>Bacteria</taxon>
        <taxon>Bacillati</taxon>
        <taxon>Actinomycetota</taxon>
        <taxon>Actinomycetes</taxon>
        <taxon>Streptosporangiales</taxon>
        <taxon>Thermomonosporaceae</taxon>
        <taxon>Actinomadura</taxon>
    </lineage>
</organism>
<feature type="region of interest" description="Disordered" evidence="1">
    <location>
        <begin position="1"/>
        <end position="69"/>
    </location>
</feature>
<protein>
    <recommendedName>
        <fullName evidence="2">Carboxymuconolactone decarboxylase-like domain-containing protein</fullName>
    </recommendedName>
</protein>
<evidence type="ECO:0000313" key="3">
    <source>
        <dbReference type="EMBL" id="TMQ92897.1"/>
    </source>
</evidence>
<dbReference type="PANTHER" id="PTHR35446">
    <property type="entry name" value="SI:CH211-175M2.5"/>
    <property type="match status" value="1"/>
</dbReference>
<accession>A0A5C4J5Z4</accession>
<dbReference type="Gene3D" id="1.20.1290.10">
    <property type="entry name" value="AhpD-like"/>
    <property type="match status" value="1"/>
</dbReference>
<name>A0A5C4J5Z4_9ACTN</name>
<dbReference type="InterPro" id="IPR029032">
    <property type="entry name" value="AhpD-like"/>
</dbReference>
<comment type="caution">
    <text evidence="3">The sequence shown here is derived from an EMBL/GenBank/DDBJ whole genome shotgun (WGS) entry which is preliminary data.</text>
</comment>
<proteinExistence type="predicted"/>
<dbReference type="InterPro" id="IPR003779">
    <property type="entry name" value="CMD-like"/>
</dbReference>
<keyword evidence="4" id="KW-1185">Reference proteome</keyword>
<reference evidence="3 4" key="1">
    <citation type="submission" date="2019-05" db="EMBL/GenBank/DDBJ databases">
        <title>Draft genome sequence of Actinomadura sp. 14C53.</title>
        <authorList>
            <person name="Saricaoglu S."/>
            <person name="Isik K."/>
        </authorList>
    </citation>
    <scope>NUCLEOTIDE SEQUENCE [LARGE SCALE GENOMIC DNA]</scope>
    <source>
        <strain evidence="3 4">14C53</strain>
    </source>
</reference>
<feature type="compositionally biased region" description="Basic and acidic residues" evidence="1">
    <location>
        <begin position="53"/>
        <end position="64"/>
    </location>
</feature>
<dbReference type="AlphaFoldDB" id="A0A5C4J5Z4"/>
<sequence length="262" mass="27503">MPRGGHRGRGEIELAHRPHPPPVPDQGAKAGGRRIGHEATLRPPVLRGPSPRGNRERTPEREKVGPSSELQGAVMRLPILSPETAPPASRTILDGIEADLGFVPNLAATIAASPVLLAGFDGLRRAVGDASFDAVHREIAGVAVGVAVDNAYGVAFHSTVLARLGVDPQDIEAMRGGSEPRDAVHAAVYAFARAVVIDRGAVAEAVVQRALDAGLQPAELLDLVTECAFAGLVGLVDNLAGRVELDEPLRPQAWKAPRPGRR</sequence>
<dbReference type="SUPFAM" id="SSF69118">
    <property type="entry name" value="AhpD-like"/>
    <property type="match status" value="1"/>
</dbReference>
<evidence type="ECO:0000313" key="4">
    <source>
        <dbReference type="Proteomes" id="UP000309174"/>
    </source>
</evidence>
<gene>
    <name evidence="3" type="ORF">ETD83_26440</name>
</gene>
<evidence type="ECO:0000259" key="2">
    <source>
        <dbReference type="Pfam" id="PF02627"/>
    </source>
</evidence>